<dbReference type="PANTHER" id="PTHR44591">
    <property type="entry name" value="STRESS RESPONSE REGULATOR PROTEIN 1"/>
    <property type="match status" value="1"/>
</dbReference>
<accession>A0ABN6RYI0</accession>
<evidence type="ECO:0000256" key="2">
    <source>
        <dbReference type="PROSITE-ProRule" id="PRU00169"/>
    </source>
</evidence>
<protein>
    <submittedName>
        <fullName evidence="4">Response regulator</fullName>
    </submittedName>
</protein>
<keyword evidence="1 2" id="KW-0597">Phosphoprotein</keyword>
<evidence type="ECO:0000256" key="1">
    <source>
        <dbReference type="ARBA" id="ARBA00022553"/>
    </source>
</evidence>
<organism evidence="4 5">
    <name type="scientific">Pseudodesulfovibrio nedwellii</name>
    <dbReference type="NCBI Taxonomy" id="2973072"/>
    <lineage>
        <taxon>Bacteria</taxon>
        <taxon>Pseudomonadati</taxon>
        <taxon>Thermodesulfobacteriota</taxon>
        <taxon>Desulfovibrionia</taxon>
        <taxon>Desulfovibrionales</taxon>
        <taxon>Desulfovibrionaceae</taxon>
    </lineage>
</organism>
<dbReference type="PROSITE" id="PS50110">
    <property type="entry name" value="RESPONSE_REGULATORY"/>
    <property type="match status" value="1"/>
</dbReference>
<gene>
    <name evidence="4" type="primary">cheY-3_1</name>
    <name evidence="4" type="ORF">SYK_04140</name>
</gene>
<evidence type="ECO:0000313" key="4">
    <source>
        <dbReference type="EMBL" id="BDQ36054.1"/>
    </source>
</evidence>
<feature type="modified residue" description="4-aspartylphosphate" evidence="2">
    <location>
        <position position="61"/>
    </location>
</feature>
<reference evidence="4 5" key="1">
    <citation type="submission" date="2022-08" db="EMBL/GenBank/DDBJ databases">
        <title>Genome Sequence of the sulphate-reducing bacterium, Pseudodesulfovibrio sp. SYK.</title>
        <authorList>
            <person name="Kondo R."/>
            <person name="Kataoka T."/>
        </authorList>
    </citation>
    <scope>NUCLEOTIDE SEQUENCE [LARGE SCALE GENOMIC DNA]</scope>
    <source>
        <strain evidence="4 5">SYK</strain>
    </source>
</reference>
<dbReference type="InterPro" id="IPR011006">
    <property type="entry name" value="CheY-like_superfamily"/>
</dbReference>
<dbReference type="InterPro" id="IPR001789">
    <property type="entry name" value="Sig_transdc_resp-reg_receiver"/>
</dbReference>
<proteinExistence type="predicted"/>
<sequence>MSELSLNTDMRILVVDDSSTMRRILKTSLKDIGLKNVVTADDGDAAWVIVQQDSIDLILSDHKMPNMSGEEFLALVRGDEDYKCIPFIMVTAESFQENVMAAIKLGVSNYIVKPFSAEQLRNKILKVCTIAC</sequence>
<dbReference type="RefSeq" id="WP_281761981.1">
    <property type="nucleotide sequence ID" value="NZ_AP026709.1"/>
</dbReference>
<keyword evidence="5" id="KW-1185">Reference proteome</keyword>
<dbReference type="InterPro" id="IPR050595">
    <property type="entry name" value="Bact_response_regulator"/>
</dbReference>
<evidence type="ECO:0000313" key="5">
    <source>
        <dbReference type="Proteomes" id="UP001317742"/>
    </source>
</evidence>
<dbReference type="PANTHER" id="PTHR44591:SF3">
    <property type="entry name" value="RESPONSE REGULATORY DOMAIN-CONTAINING PROTEIN"/>
    <property type="match status" value="1"/>
</dbReference>
<dbReference type="Proteomes" id="UP001317742">
    <property type="component" value="Chromosome"/>
</dbReference>
<dbReference type="Pfam" id="PF00072">
    <property type="entry name" value="Response_reg"/>
    <property type="match status" value="1"/>
</dbReference>
<feature type="domain" description="Response regulatory" evidence="3">
    <location>
        <begin position="11"/>
        <end position="128"/>
    </location>
</feature>
<dbReference type="SUPFAM" id="SSF52172">
    <property type="entry name" value="CheY-like"/>
    <property type="match status" value="1"/>
</dbReference>
<dbReference type="EMBL" id="AP026709">
    <property type="protein sequence ID" value="BDQ36054.1"/>
    <property type="molecule type" value="Genomic_DNA"/>
</dbReference>
<dbReference type="SMART" id="SM00448">
    <property type="entry name" value="REC"/>
    <property type="match status" value="1"/>
</dbReference>
<dbReference type="Gene3D" id="3.40.50.2300">
    <property type="match status" value="1"/>
</dbReference>
<evidence type="ECO:0000259" key="3">
    <source>
        <dbReference type="PROSITE" id="PS50110"/>
    </source>
</evidence>
<name>A0ABN6RYI0_9BACT</name>